<evidence type="ECO:0000313" key="3">
    <source>
        <dbReference type="EMBL" id="CAL5083412.1"/>
    </source>
</evidence>
<proteinExistence type="predicted"/>
<reference evidence="3" key="1">
    <citation type="submission" date="2024-10" db="EMBL/GenBank/DDBJ databases">
        <authorList>
            <person name="Ryan C."/>
        </authorList>
    </citation>
    <scope>NUCLEOTIDE SEQUENCE [LARGE SCALE GENOMIC DNA]</scope>
</reference>
<dbReference type="InterPro" id="IPR055411">
    <property type="entry name" value="LRR_FXL15/At3g58940/PEG3-like"/>
</dbReference>
<dbReference type="PANTHER" id="PTHR34709:SF68">
    <property type="entry name" value="OS07G0550432 PROTEIN"/>
    <property type="match status" value="1"/>
</dbReference>
<evidence type="ECO:0000256" key="1">
    <source>
        <dbReference type="SAM" id="MobiDB-lite"/>
    </source>
</evidence>
<evidence type="ECO:0000313" key="4">
    <source>
        <dbReference type="Proteomes" id="UP001497457"/>
    </source>
</evidence>
<dbReference type="SUPFAM" id="SSF81383">
    <property type="entry name" value="F-box domain"/>
    <property type="match status" value="1"/>
</dbReference>
<accession>A0ABC9FXV3</accession>
<organism evidence="3 4">
    <name type="scientific">Urochloa decumbens</name>
    <dbReference type="NCBI Taxonomy" id="240449"/>
    <lineage>
        <taxon>Eukaryota</taxon>
        <taxon>Viridiplantae</taxon>
        <taxon>Streptophyta</taxon>
        <taxon>Embryophyta</taxon>
        <taxon>Tracheophyta</taxon>
        <taxon>Spermatophyta</taxon>
        <taxon>Magnoliopsida</taxon>
        <taxon>Liliopsida</taxon>
        <taxon>Poales</taxon>
        <taxon>Poaceae</taxon>
        <taxon>PACMAD clade</taxon>
        <taxon>Panicoideae</taxon>
        <taxon>Panicodae</taxon>
        <taxon>Paniceae</taxon>
        <taxon>Melinidinae</taxon>
        <taxon>Urochloa</taxon>
    </lineage>
</organism>
<dbReference type="SMART" id="SM00256">
    <property type="entry name" value="FBOX"/>
    <property type="match status" value="1"/>
</dbReference>
<dbReference type="AlphaFoldDB" id="A0ABC9FXV3"/>
<sequence>MDMDCISGLPDELLHDILLRLESTRAAARTSVLSRRWRHVWANLPELVFDGDGTDDDSDSDDEDSAPPPPPAASFPDSIDNALRAYSASTIVESLDISLPSASGCPAIPARRVGSWLRFASRHQVRRLYLDVPSSDTPGTCQEAGALELPTIDRAQYISLSLGDRWQLRIRPAGVFADLTDLTIREATMEGHELEALVSSQCPRLSDLRLRVTLVADESDISLRSDSLQTLSFCVDNTSRIEIVAPRMEKLSVYQFYDSEARISGPKLAELVWDGNPDAFDSDIQFDDDTSRHLRVLDVNEISSTLMPRFSKVDELTLGIDISEVCSVISTTNLIFIRVNIIFI</sequence>
<feature type="domain" description="F-box" evidence="2">
    <location>
        <begin position="9"/>
        <end position="50"/>
    </location>
</feature>
<protein>
    <recommendedName>
        <fullName evidence="2">F-box domain-containing protein</fullName>
    </recommendedName>
</protein>
<dbReference type="InterPro" id="IPR036047">
    <property type="entry name" value="F-box-like_dom_sf"/>
</dbReference>
<dbReference type="EMBL" id="OZ075117">
    <property type="protein sequence ID" value="CAL5083412.1"/>
    <property type="molecule type" value="Genomic_DNA"/>
</dbReference>
<dbReference type="InterPro" id="IPR055312">
    <property type="entry name" value="FBL15-like"/>
</dbReference>
<feature type="region of interest" description="Disordered" evidence="1">
    <location>
        <begin position="49"/>
        <end position="77"/>
    </location>
</feature>
<gene>
    <name evidence="3" type="ORF">URODEC1_LOCUS109916</name>
</gene>
<dbReference type="Proteomes" id="UP001497457">
    <property type="component" value="Chromosome 7b"/>
</dbReference>
<dbReference type="Pfam" id="PF24758">
    <property type="entry name" value="LRR_At5g56370"/>
    <property type="match status" value="1"/>
</dbReference>
<evidence type="ECO:0000259" key="2">
    <source>
        <dbReference type="SMART" id="SM00256"/>
    </source>
</evidence>
<dbReference type="InterPro" id="IPR001810">
    <property type="entry name" value="F-box_dom"/>
</dbReference>
<dbReference type="PANTHER" id="PTHR34709">
    <property type="entry name" value="OS10G0396666 PROTEIN"/>
    <property type="match status" value="1"/>
</dbReference>
<dbReference type="InterPro" id="IPR053781">
    <property type="entry name" value="F-box_AtFBL13-like"/>
</dbReference>
<dbReference type="CDD" id="cd22160">
    <property type="entry name" value="F-box_AtFBL13-like"/>
    <property type="match status" value="1"/>
</dbReference>
<keyword evidence="4" id="KW-1185">Reference proteome</keyword>
<feature type="compositionally biased region" description="Acidic residues" evidence="1">
    <location>
        <begin position="52"/>
        <end position="65"/>
    </location>
</feature>
<dbReference type="Pfam" id="PF00646">
    <property type="entry name" value="F-box"/>
    <property type="match status" value="1"/>
</dbReference>
<name>A0ABC9FXV3_9POAL</name>